<reference evidence="2 3" key="1">
    <citation type="submission" date="2019-05" db="EMBL/GenBank/DDBJ databases">
        <title>Another draft genome of Portunus trituberculatus and its Hox gene families provides insights of decapod evolution.</title>
        <authorList>
            <person name="Jeong J.-H."/>
            <person name="Song I."/>
            <person name="Kim S."/>
            <person name="Choi T."/>
            <person name="Kim D."/>
            <person name="Ryu S."/>
            <person name="Kim W."/>
        </authorList>
    </citation>
    <scope>NUCLEOTIDE SEQUENCE [LARGE SCALE GENOMIC DNA]</scope>
    <source>
        <tissue evidence="2">Muscle</tissue>
    </source>
</reference>
<evidence type="ECO:0000313" key="2">
    <source>
        <dbReference type="EMBL" id="MPC67460.1"/>
    </source>
</evidence>
<protein>
    <submittedName>
        <fullName evidence="2">Uncharacterized protein</fullName>
    </submittedName>
</protein>
<sequence>MASAQKKHQKQSPGIHGKNQPGTEAPRTKRLPSLVWCAPEAVHNYSQPVKVWFLVNLQGYTQVQYIAWLIGTKNSRIQYFVRVVRSVQGKGMGGVGNSTHAIVANESMEEYTNV</sequence>
<proteinExistence type="predicted"/>
<dbReference type="Proteomes" id="UP000324222">
    <property type="component" value="Unassembled WGS sequence"/>
</dbReference>
<keyword evidence="3" id="KW-1185">Reference proteome</keyword>
<name>A0A5B7H5S6_PORTR</name>
<evidence type="ECO:0000256" key="1">
    <source>
        <dbReference type="SAM" id="MobiDB-lite"/>
    </source>
</evidence>
<feature type="compositionally biased region" description="Basic residues" evidence="1">
    <location>
        <begin position="1"/>
        <end position="10"/>
    </location>
</feature>
<dbReference type="AlphaFoldDB" id="A0A5B7H5S6"/>
<comment type="caution">
    <text evidence="2">The sequence shown here is derived from an EMBL/GenBank/DDBJ whole genome shotgun (WGS) entry which is preliminary data.</text>
</comment>
<evidence type="ECO:0000313" key="3">
    <source>
        <dbReference type="Proteomes" id="UP000324222"/>
    </source>
</evidence>
<organism evidence="2 3">
    <name type="scientific">Portunus trituberculatus</name>
    <name type="common">Swimming crab</name>
    <name type="synonym">Neptunus trituberculatus</name>
    <dbReference type="NCBI Taxonomy" id="210409"/>
    <lineage>
        <taxon>Eukaryota</taxon>
        <taxon>Metazoa</taxon>
        <taxon>Ecdysozoa</taxon>
        <taxon>Arthropoda</taxon>
        <taxon>Crustacea</taxon>
        <taxon>Multicrustacea</taxon>
        <taxon>Malacostraca</taxon>
        <taxon>Eumalacostraca</taxon>
        <taxon>Eucarida</taxon>
        <taxon>Decapoda</taxon>
        <taxon>Pleocyemata</taxon>
        <taxon>Brachyura</taxon>
        <taxon>Eubrachyura</taxon>
        <taxon>Portunoidea</taxon>
        <taxon>Portunidae</taxon>
        <taxon>Portuninae</taxon>
        <taxon>Portunus</taxon>
    </lineage>
</organism>
<feature type="region of interest" description="Disordered" evidence="1">
    <location>
        <begin position="1"/>
        <end position="27"/>
    </location>
</feature>
<dbReference type="EMBL" id="VSRR010026276">
    <property type="protein sequence ID" value="MPC67460.1"/>
    <property type="molecule type" value="Genomic_DNA"/>
</dbReference>
<gene>
    <name evidence="2" type="ORF">E2C01_061637</name>
</gene>
<accession>A0A5B7H5S6</accession>